<dbReference type="AlphaFoldDB" id="A0A256FX96"/>
<dbReference type="Proteomes" id="UP000216345">
    <property type="component" value="Unassembled WGS sequence"/>
</dbReference>
<organism evidence="2 3">
    <name type="scientific">Brucella rhizosphaerae</name>
    <dbReference type="NCBI Taxonomy" id="571254"/>
    <lineage>
        <taxon>Bacteria</taxon>
        <taxon>Pseudomonadati</taxon>
        <taxon>Pseudomonadota</taxon>
        <taxon>Alphaproteobacteria</taxon>
        <taxon>Hyphomicrobiales</taxon>
        <taxon>Brucellaceae</taxon>
        <taxon>Brucella/Ochrobactrum group</taxon>
        <taxon>Brucella</taxon>
    </lineage>
</organism>
<dbReference type="Pfam" id="PF01872">
    <property type="entry name" value="RibD_C"/>
    <property type="match status" value="1"/>
</dbReference>
<dbReference type="GO" id="GO:0009231">
    <property type="term" value="P:riboflavin biosynthetic process"/>
    <property type="evidence" value="ECO:0007669"/>
    <property type="project" value="InterPro"/>
</dbReference>
<keyword evidence="3" id="KW-1185">Reference proteome</keyword>
<feature type="domain" description="Bacterial bifunctional deaminase-reductase C-terminal" evidence="1">
    <location>
        <begin position="20"/>
        <end position="83"/>
    </location>
</feature>
<sequence>MYYGHDSIGSDHAVAIHGENVSDAYVAELREDGVLYIFAGPDGDDLPGAMAQLASIFGVKKLLLEGGGTTNDAFLRHRLIDEFGPPSTAWPVGRALSTIVARMENDRGQGRRFG</sequence>
<evidence type="ECO:0000313" key="3">
    <source>
        <dbReference type="Proteomes" id="UP000216345"/>
    </source>
</evidence>
<accession>A0A256FX96</accession>
<dbReference type="EMBL" id="NNRK01000004">
    <property type="protein sequence ID" value="OYR19462.1"/>
    <property type="molecule type" value="Genomic_DNA"/>
</dbReference>
<reference evidence="2 3" key="1">
    <citation type="submission" date="2017-07" db="EMBL/GenBank/DDBJ databases">
        <title>Phylogenetic study on the rhizospheric bacterium Ochrobactrum sp. A44.</title>
        <authorList>
            <person name="Krzyzanowska D.M."/>
            <person name="Ossowicki A."/>
            <person name="Rajewska M."/>
            <person name="Maciag T."/>
            <person name="Kaczynski Z."/>
            <person name="Czerwicka M."/>
            <person name="Jafra S."/>
        </authorList>
    </citation>
    <scope>NUCLEOTIDE SEQUENCE [LARGE SCALE GENOMIC DNA]</scope>
    <source>
        <strain evidence="2 3">PR17</strain>
    </source>
</reference>
<dbReference type="SUPFAM" id="SSF53597">
    <property type="entry name" value="Dihydrofolate reductase-like"/>
    <property type="match status" value="1"/>
</dbReference>
<dbReference type="InterPro" id="IPR024072">
    <property type="entry name" value="DHFR-like_dom_sf"/>
</dbReference>
<dbReference type="GO" id="GO:0008703">
    <property type="term" value="F:5-amino-6-(5-phosphoribosylamino)uracil reductase activity"/>
    <property type="evidence" value="ECO:0007669"/>
    <property type="project" value="InterPro"/>
</dbReference>
<evidence type="ECO:0000259" key="1">
    <source>
        <dbReference type="Pfam" id="PF01872"/>
    </source>
</evidence>
<name>A0A256FX96_9HYPH</name>
<gene>
    <name evidence="2" type="ORF">CEV32_4963</name>
</gene>
<dbReference type="Gene3D" id="3.40.430.10">
    <property type="entry name" value="Dihydrofolate Reductase, subunit A"/>
    <property type="match status" value="1"/>
</dbReference>
<comment type="caution">
    <text evidence="2">The sequence shown here is derived from an EMBL/GenBank/DDBJ whole genome shotgun (WGS) entry which is preliminary data.</text>
</comment>
<dbReference type="InterPro" id="IPR002734">
    <property type="entry name" value="RibDG_C"/>
</dbReference>
<protein>
    <submittedName>
        <fullName evidence="2">RibD C-terminal domain protein</fullName>
    </submittedName>
</protein>
<evidence type="ECO:0000313" key="2">
    <source>
        <dbReference type="EMBL" id="OYR19462.1"/>
    </source>
</evidence>
<proteinExistence type="predicted"/>